<name>A0A166SN90_9AGAM</name>
<dbReference type="Proteomes" id="UP000076532">
    <property type="component" value="Unassembled WGS sequence"/>
</dbReference>
<organism evidence="1 2">
    <name type="scientific">Athelia psychrophila</name>
    <dbReference type="NCBI Taxonomy" id="1759441"/>
    <lineage>
        <taxon>Eukaryota</taxon>
        <taxon>Fungi</taxon>
        <taxon>Dikarya</taxon>
        <taxon>Basidiomycota</taxon>
        <taxon>Agaricomycotina</taxon>
        <taxon>Agaricomycetes</taxon>
        <taxon>Agaricomycetidae</taxon>
        <taxon>Atheliales</taxon>
        <taxon>Atheliaceae</taxon>
        <taxon>Athelia</taxon>
    </lineage>
</organism>
<evidence type="ECO:0000313" key="1">
    <source>
        <dbReference type="EMBL" id="KZP29643.1"/>
    </source>
</evidence>
<reference evidence="1 2" key="1">
    <citation type="journal article" date="2016" name="Mol. Biol. Evol.">
        <title>Comparative Genomics of Early-Diverging Mushroom-Forming Fungi Provides Insights into the Origins of Lignocellulose Decay Capabilities.</title>
        <authorList>
            <person name="Nagy L.G."/>
            <person name="Riley R."/>
            <person name="Tritt A."/>
            <person name="Adam C."/>
            <person name="Daum C."/>
            <person name="Floudas D."/>
            <person name="Sun H."/>
            <person name="Yadav J.S."/>
            <person name="Pangilinan J."/>
            <person name="Larsson K.H."/>
            <person name="Matsuura K."/>
            <person name="Barry K."/>
            <person name="Labutti K."/>
            <person name="Kuo R."/>
            <person name="Ohm R.A."/>
            <person name="Bhattacharya S.S."/>
            <person name="Shirouzu T."/>
            <person name="Yoshinaga Y."/>
            <person name="Martin F.M."/>
            <person name="Grigoriev I.V."/>
            <person name="Hibbett D.S."/>
        </authorList>
    </citation>
    <scope>NUCLEOTIDE SEQUENCE [LARGE SCALE GENOMIC DNA]</scope>
    <source>
        <strain evidence="1 2">CBS 109695</strain>
    </source>
</reference>
<sequence length="102" mass="11271">MRVYMSELASSPGTAMPGHMIYTRTVHPTAALIAPPSAERPPQAHDKICLRLLHCAERRCTSIRIRPETDMRRAGSTGSSGQDIVSKTTAYLVTDSRYRIEA</sequence>
<dbReference type="EMBL" id="KV417497">
    <property type="protein sequence ID" value="KZP29643.1"/>
    <property type="molecule type" value="Genomic_DNA"/>
</dbReference>
<gene>
    <name evidence="1" type="ORF">FIBSPDRAFT_1038690</name>
</gene>
<accession>A0A166SN90</accession>
<protein>
    <submittedName>
        <fullName evidence="1">Uncharacterized protein</fullName>
    </submittedName>
</protein>
<dbReference type="AlphaFoldDB" id="A0A166SN90"/>
<keyword evidence="2" id="KW-1185">Reference proteome</keyword>
<proteinExistence type="predicted"/>
<evidence type="ECO:0000313" key="2">
    <source>
        <dbReference type="Proteomes" id="UP000076532"/>
    </source>
</evidence>